<proteinExistence type="predicted"/>
<dbReference type="AlphaFoldDB" id="A0A1H4GMA4"/>
<reference evidence="7" key="1">
    <citation type="submission" date="2016-10" db="EMBL/GenBank/DDBJ databases">
        <authorList>
            <person name="Varghese N."/>
            <person name="Submissions S."/>
        </authorList>
    </citation>
    <scope>NUCLEOTIDE SEQUENCE [LARGE SCALE GENOMIC DNA]</scope>
    <source>
        <strain evidence="7">LMG 24000</strain>
    </source>
</reference>
<dbReference type="PANTHER" id="PTHR47506">
    <property type="entry name" value="TRANSCRIPTIONAL REGULATORY PROTEIN"/>
    <property type="match status" value="1"/>
</dbReference>
<dbReference type="InterPro" id="IPR001647">
    <property type="entry name" value="HTH_TetR"/>
</dbReference>
<keyword evidence="7" id="KW-1185">Reference proteome</keyword>
<evidence type="ECO:0000259" key="5">
    <source>
        <dbReference type="PROSITE" id="PS50977"/>
    </source>
</evidence>
<dbReference type="SUPFAM" id="SSF46689">
    <property type="entry name" value="Homeodomain-like"/>
    <property type="match status" value="1"/>
</dbReference>
<feature type="DNA-binding region" description="H-T-H motif" evidence="4">
    <location>
        <begin position="37"/>
        <end position="56"/>
    </location>
</feature>
<dbReference type="PRINTS" id="PR00455">
    <property type="entry name" value="HTHTETR"/>
</dbReference>
<evidence type="ECO:0000256" key="1">
    <source>
        <dbReference type="ARBA" id="ARBA00023015"/>
    </source>
</evidence>
<name>A0A1H4GMA4_9BURK</name>
<gene>
    <name evidence="6" type="ORF">SAMN05192564_106154</name>
</gene>
<keyword evidence="3" id="KW-0804">Transcription</keyword>
<dbReference type="Gene3D" id="1.10.357.10">
    <property type="entry name" value="Tetracycline Repressor, domain 2"/>
    <property type="match status" value="1"/>
</dbReference>
<dbReference type="PANTHER" id="PTHR47506:SF1">
    <property type="entry name" value="HTH-TYPE TRANSCRIPTIONAL REGULATOR YJDC"/>
    <property type="match status" value="1"/>
</dbReference>
<evidence type="ECO:0000256" key="4">
    <source>
        <dbReference type="PROSITE-ProRule" id="PRU00335"/>
    </source>
</evidence>
<dbReference type="GO" id="GO:0003677">
    <property type="term" value="F:DNA binding"/>
    <property type="evidence" value="ECO:0007669"/>
    <property type="project" value="UniProtKB-UniRule"/>
</dbReference>
<protein>
    <submittedName>
        <fullName evidence="6">Regulatory protein, tetR family</fullName>
    </submittedName>
</protein>
<evidence type="ECO:0000313" key="7">
    <source>
        <dbReference type="Proteomes" id="UP000198638"/>
    </source>
</evidence>
<keyword evidence="2 4" id="KW-0238">DNA-binding</keyword>
<evidence type="ECO:0000256" key="2">
    <source>
        <dbReference type="ARBA" id="ARBA00023125"/>
    </source>
</evidence>
<dbReference type="EMBL" id="FNRQ01000006">
    <property type="protein sequence ID" value="SEB10637.1"/>
    <property type="molecule type" value="Genomic_DNA"/>
</dbReference>
<accession>A0A1H4GMA4</accession>
<organism evidence="6 7">
    <name type="scientific">Paraburkholderia sartisoli</name>
    <dbReference type="NCBI Taxonomy" id="83784"/>
    <lineage>
        <taxon>Bacteria</taxon>
        <taxon>Pseudomonadati</taxon>
        <taxon>Pseudomonadota</taxon>
        <taxon>Betaproteobacteria</taxon>
        <taxon>Burkholderiales</taxon>
        <taxon>Burkholderiaceae</taxon>
        <taxon>Paraburkholderia</taxon>
    </lineage>
</organism>
<dbReference type="PROSITE" id="PS50977">
    <property type="entry name" value="HTH_TETR_2"/>
    <property type="match status" value="1"/>
</dbReference>
<dbReference type="InterPro" id="IPR036271">
    <property type="entry name" value="Tet_transcr_reg_TetR-rel_C_sf"/>
</dbReference>
<evidence type="ECO:0000256" key="3">
    <source>
        <dbReference type="ARBA" id="ARBA00023163"/>
    </source>
</evidence>
<dbReference type="SUPFAM" id="SSF48498">
    <property type="entry name" value="Tetracyclin repressor-like, C-terminal domain"/>
    <property type="match status" value="1"/>
</dbReference>
<dbReference type="STRING" id="83784.SAMN05192564_106154"/>
<dbReference type="InterPro" id="IPR009057">
    <property type="entry name" value="Homeodomain-like_sf"/>
</dbReference>
<sequence>METSLASSDNPSTTGARERLLDAAEALIYAGGIHATGVDAIVRQSCTARKSFYTHFGSKDALVAAALERRDERWMNWFTGNTLARGTAPRARLIGMFDVLREWFLSDDFHGCAFLNAAGEIGAADDPIRVVAREHKARLLRFVREVCDDYVASTGPDVITQKKQGRQNKPDDQPDRRTARAARLSRQWLILIDGAIGVALVSGDADAALDARTAAGQLLEADFAVSRPSGRRVSTQRQEKS</sequence>
<keyword evidence="1" id="KW-0805">Transcription regulation</keyword>
<evidence type="ECO:0000313" key="6">
    <source>
        <dbReference type="EMBL" id="SEB10637.1"/>
    </source>
</evidence>
<dbReference type="Pfam" id="PF00440">
    <property type="entry name" value="TetR_N"/>
    <property type="match status" value="1"/>
</dbReference>
<feature type="domain" description="HTH tetR-type" evidence="5">
    <location>
        <begin position="14"/>
        <end position="74"/>
    </location>
</feature>
<dbReference type="Proteomes" id="UP000198638">
    <property type="component" value="Unassembled WGS sequence"/>
</dbReference>
<dbReference type="RefSeq" id="WP_176954207.1">
    <property type="nucleotide sequence ID" value="NZ_FNRQ01000006.1"/>
</dbReference>